<feature type="domain" description="Phosphatidic acid phosphatase type 2/haloperoxidase" evidence="10">
    <location>
        <begin position="125"/>
        <end position="246"/>
    </location>
</feature>
<evidence type="ECO:0000256" key="1">
    <source>
        <dbReference type="ARBA" id="ARBA00004477"/>
    </source>
</evidence>
<feature type="transmembrane region" description="Helical" evidence="9">
    <location>
        <begin position="128"/>
        <end position="148"/>
    </location>
</feature>
<feature type="transmembrane region" description="Helical" evidence="9">
    <location>
        <begin position="292"/>
        <end position="312"/>
    </location>
</feature>
<dbReference type="SMART" id="SM00014">
    <property type="entry name" value="acidPPc"/>
    <property type="match status" value="1"/>
</dbReference>
<evidence type="ECO:0000256" key="6">
    <source>
        <dbReference type="ARBA" id="ARBA00023136"/>
    </source>
</evidence>
<evidence type="ECO:0000256" key="8">
    <source>
        <dbReference type="SAM" id="MobiDB-lite"/>
    </source>
</evidence>
<keyword evidence="4" id="KW-0256">Endoplasmic reticulum</keyword>
<reference evidence="11" key="1">
    <citation type="submission" date="2022-12" db="EMBL/GenBank/DDBJ databases">
        <authorList>
            <person name="Brejova B."/>
        </authorList>
    </citation>
    <scope>NUCLEOTIDE SEQUENCE</scope>
</reference>
<keyword evidence="2 9" id="KW-0812">Transmembrane</keyword>
<feature type="region of interest" description="Disordered" evidence="8">
    <location>
        <begin position="1"/>
        <end position="43"/>
    </location>
</feature>
<dbReference type="PANTHER" id="PTHR14969:SF28">
    <property type="entry name" value="DIHYDROSPHINGOSINE 1-PHOSPHATE PHOSPHATASE LCB3-RELATED"/>
    <property type="match status" value="1"/>
</dbReference>
<dbReference type="OrthoDB" id="301434at2759"/>
<gene>
    <name evidence="11" type="ORF">CANVERA_P2166</name>
</gene>
<feature type="transmembrane region" description="Helical" evidence="9">
    <location>
        <begin position="228"/>
        <end position="248"/>
    </location>
</feature>
<evidence type="ECO:0000259" key="10">
    <source>
        <dbReference type="SMART" id="SM00014"/>
    </source>
</evidence>
<protein>
    <recommendedName>
        <fullName evidence="10">Phosphatidic acid phosphatase type 2/haloperoxidase domain-containing protein</fullName>
    </recommendedName>
</protein>
<dbReference type="GO" id="GO:0005789">
    <property type="term" value="C:endoplasmic reticulum membrane"/>
    <property type="evidence" value="ECO:0007669"/>
    <property type="project" value="UniProtKB-SubCell"/>
</dbReference>
<feature type="transmembrane region" description="Helical" evidence="9">
    <location>
        <begin position="333"/>
        <end position="351"/>
    </location>
</feature>
<evidence type="ECO:0000256" key="9">
    <source>
        <dbReference type="SAM" id="Phobius"/>
    </source>
</evidence>
<feature type="transmembrane region" description="Helical" evidence="9">
    <location>
        <begin position="471"/>
        <end position="493"/>
    </location>
</feature>
<proteinExistence type="inferred from homology"/>
<dbReference type="InterPro" id="IPR000326">
    <property type="entry name" value="PAP2/HPO"/>
</dbReference>
<evidence type="ECO:0000313" key="12">
    <source>
        <dbReference type="Proteomes" id="UP001152885"/>
    </source>
</evidence>
<dbReference type="Gene3D" id="1.20.144.10">
    <property type="entry name" value="Phosphatidic acid phosphatase type 2/haloperoxidase"/>
    <property type="match status" value="1"/>
</dbReference>
<evidence type="ECO:0000256" key="3">
    <source>
        <dbReference type="ARBA" id="ARBA00022801"/>
    </source>
</evidence>
<evidence type="ECO:0000256" key="7">
    <source>
        <dbReference type="ARBA" id="ARBA00038324"/>
    </source>
</evidence>
<feature type="transmembrane region" description="Helical" evidence="9">
    <location>
        <begin position="202"/>
        <end position="222"/>
    </location>
</feature>
<keyword evidence="12" id="KW-1185">Reference proteome</keyword>
<dbReference type="PANTHER" id="PTHR14969">
    <property type="entry name" value="SPHINGOSINE-1-PHOSPHATE PHOSPHOHYDROLASE"/>
    <property type="match status" value="1"/>
</dbReference>
<evidence type="ECO:0000256" key="5">
    <source>
        <dbReference type="ARBA" id="ARBA00022989"/>
    </source>
</evidence>
<feature type="transmembrane region" description="Helical" evidence="9">
    <location>
        <begin position="260"/>
        <end position="280"/>
    </location>
</feature>
<dbReference type="AlphaFoldDB" id="A0A9W4TVH7"/>
<sequence>MHQKSSSGSEYELKFRDSSIPKELSNSSPQIGKQSNASDDSINLKDAGNLPNDHYKSKLSPIRYKFREFLLPIIRYETNILYNLQTKIRNPIFDFYFAWTANLASHTFYVLMLPPPLWFGASQLSRDLIYVLGLGIYFTGFLKDYFCLPRPRSPPLHRITMSSYTTQEYGFPSSHSANATAVTLVLLSRVYKYGDSLTTSTYYSLIIGLTIYYFSLIFGRLYCGMHGFLDIFIGSSVGGALFLFRHYYGIVWDNFIFNQGLILGSLLILVLFIGLIHFHSEPVDDCPCFDDSVAFIGVLIGLDLSHLVAFHTKFYLQFNDINDLYLIPFENKGIVMLTIRFLVGVTLVVIWKSLSKPIIFTILPPIYKFIGIYLPRRNFISTAHTDSSIGRIRATSISNDVSQIGDLNNFLKGVTDHNRIDNIGPSSEIDYYEILDYNNKNKNGSSYDLDKLNFKSGVFKYRYDVEIVGRLIVYAGVSITTIWTFTFVSMYLIEI</sequence>
<dbReference type="Proteomes" id="UP001152885">
    <property type="component" value="Unassembled WGS sequence"/>
</dbReference>
<comment type="subcellular location">
    <subcellularLocation>
        <location evidence="1">Endoplasmic reticulum membrane</location>
        <topology evidence="1">Multi-pass membrane protein</topology>
    </subcellularLocation>
</comment>
<evidence type="ECO:0000256" key="2">
    <source>
        <dbReference type="ARBA" id="ARBA00022692"/>
    </source>
</evidence>
<keyword evidence="6 9" id="KW-0472">Membrane</keyword>
<evidence type="ECO:0000256" key="4">
    <source>
        <dbReference type="ARBA" id="ARBA00022824"/>
    </source>
</evidence>
<feature type="transmembrane region" description="Helical" evidence="9">
    <location>
        <begin position="357"/>
        <end position="374"/>
    </location>
</feature>
<comment type="caution">
    <text evidence="11">The sequence shown here is derived from an EMBL/GenBank/DDBJ whole genome shotgun (WGS) entry which is preliminary data.</text>
</comment>
<organism evidence="11 12">
    <name type="scientific">Candida verbasci</name>
    <dbReference type="NCBI Taxonomy" id="1227364"/>
    <lineage>
        <taxon>Eukaryota</taxon>
        <taxon>Fungi</taxon>
        <taxon>Dikarya</taxon>
        <taxon>Ascomycota</taxon>
        <taxon>Saccharomycotina</taxon>
        <taxon>Pichiomycetes</taxon>
        <taxon>Debaryomycetaceae</taxon>
        <taxon>Candida/Lodderomyces clade</taxon>
        <taxon>Candida</taxon>
    </lineage>
</organism>
<name>A0A9W4TVH7_9ASCO</name>
<keyword evidence="5 9" id="KW-1133">Transmembrane helix</keyword>
<dbReference type="CDD" id="cd03388">
    <property type="entry name" value="PAP2_SPPase1"/>
    <property type="match status" value="1"/>
</dbReference>
<comment type="similarity">
    <text evidence="7">Belongs to the type 2 lipid phosphate phosphatase family.</text>
</comment>
<dbReference type="EMBL" id="CANTUO010000002">
    <property type="protein sequence ID" value="CAI5757653.1"/>
    <property type="molecule type" value="Genomic_DNA"/>
</dbReference>
<dbReference type="InterPro" id="IPR036938">
    <property type="entry name" value="PAP2/HPO_sf"/>
</dbReference>
<evidence type="ECO:0000313" key="11">
    <source>
        <dbReference type="EMBL" id="CAI5757653.1"/>
    </source>
</evidence>
<feature type="compositionally biased region" description="Polar residues" evidence="8">
    <location>
        <begin position="24"/>
        <end position="41"/>
    </location>
</feature>
<dbReference type="GO" id="GO:0006629">
    <property type="term" value="P:lipid metabolic process"/>
    <property type="evidence" value="ECO:0007669"/>
    <property type="project" value="UniProtKB-ARBA"/>
</dbReference>
<dbReference type="Pfam" id="PF01569">
    <property type="entry name" value="PAP2"/>
    <property type="match status" value="1"/>
</dbReference>
<keyword evidence="3" id="KW-0378">Hydrolase</keyword>
<feature type="compositionally biased region" description="Basic and acidic residues" evidence="8">
    <location>
        <begin position="11"/>
        <end position="20"/>
    </location>
</feature>
<dbReference type="SUPFAM" id="SSF48317">
    <property type="entry name" value="Acid phosphatase/Vanadium-dependent haloperoxidase"/>
    <property type="match status" value="1"/>
</dbReference>
<dbReference type="GO" id="GO:0042392">
    <property type="term" value="F:sphingosine-1-phosphate phosphatase activity"/>
    <property type="evidence" value="ECO:0007669"/>
    <property type="project" value="TreeGrafter"/>
</dbReference>
<feature type="transmembrane region" description="Helical" evidence="9">
    <location>
        <begin position="95"/>
        <end position="113"/>
    </location>
</feature>
<accession>A0A9W4TVH7</accession>